<keyword evidence="1" id="KW-1133">Transmembrane helix</keyword>
<dbReference type="Pfam" id="PF07662">
    <property type="entry name" value="Nucleos_tra2_C"/>
    <property type="match status" value="1"/>
</dbReference>
<feature type="transmembrane region" description="Helical" evidence="1">
    <location>
        <begin position="195"/>
        <end position="218"/>
    </location>
</feature>
<gene>
    <name evidence="3" type="ORF">ElyMa_005156500</name>
</gene>
<dbReference type="EMBL" id="BMAT01010331">
    <property type="protein sequence ID" value="GFS24401.1"/>
    <property type="molecule type" value="Genomic_DNA"/>
</dbReference>
<keyword evidence="1" id="KW-0472">Membrane</keyword>
<comment type="caution">
    <text evidence="3">The sequence shown here is derived from an EMBL/GenBank/DDBJ whole genome shotgun (WGS) entry which is preliminary data.</text>
</comment>
<accession>A0AAV4JSP7</accession>
<name>A0AAV4JSP7_9GAST</name>
<protein>
    <submittedName>
        <fullName evidence="3">Sodium/nucleoside cotransporter</fullName>
    </submittedName>
</protein>
<reference evidence="3 4" key="1">
    <citation type="journal article" date="2021" name="Elife">
        <title>Chloroplast acquisition without the gene transfer in kleptoplastic sea slugs, Plakobranchus ocellatus.</title>
        <authorList>
            <person name="Maeda T."/>
            <person name="Takahashi S."/>
            <person name="Yoshida T."/>
            <person name="Shimamura S."/>
            <person name="Takaki Y."/>
            <person name="Nagai Y."/>
            <person name="Toyoda A."/>
            <person name="Suzuki Y."/>
            <person name="Arimoto A."/>
            <person name="Ishii H."/>
            <person name="Satoh N."/>
            <person name="Nishiyama T."/>
            <person name="Hasebe M."/>
            <person name="Maruyama T."/>
            <person name="Minagawa J."/>
            <person name="Obokata J."/>
            <person name="Shigenobu S."/>
        </authorList>
    </citation>
    <scope>NUCLEOTIDE SEQUENCE [LARGE SCALE GENOMIC DNA]</scope>
</reference>
<evidence type="ECO:0000313" key="3">
    <source>
        <dbReference type="EMBL" id="GFS24401.1"/>
    </source>
</evidence>
<dbReference type="PANTHER" id="PTHR10590">
    <property type="entry name" value="SODIUM/NUCLEOSIDE COTRANSPORTER"/>
    <property type="match status" value="1"/>
</dbReference>
<dbReference type="InterPro" id="IPR011657">
    <property type="entry name" value="CNT_C_dom"/>
</dbReference>
<sequence length="227" mass="24301">MPSSHIITAVLMSAPASIAVSKLICPETEISHTKDTKALLHHGKQMTKHRSVLDAAVRGAQDAVSIVVAVVATIIAFLSILSFLNSVVGYLGELVNVSGLSLEQKLVAYPLMPVSYVLGVAWEDCGPVSEVIGLKTFVNELVGYQRLEEIVRSGGIKHVRSQVIAMYALCGFSNPTTVGVTLGGLSAMVPEKREVIVNIILMSWLAGCLACFMTAAWAGESIQFWNM</sequence>
<keyword evidence="1" id="KW-0812">Transmembrane</keyword>
<proteinExistence type="predicted"/>
<dbReference type="PANTHER" id="PTHR10590:SF4">
    <property type="entry name" value="SOLUTE CARRIER FAMILY 28 MEMBER 3"/>
    <property type="match status" value="1"/>
</dbReference>
<dbReference type="Proteomes" id="UP000762676">
    <property type="component" value="Unassembled WGS sequence"/>
</dbReference>
<dbReference type="GO" id="GO:0005886">
    <property type="term" value="C:plasma membrane"/>
    <property type="evidence" value="ECO:0007669"/>
    <property type="project" value="TreeGrafter"/>
</dbReference>
<evidence type="ECO:0000259" key="2">
    <source>
        <dbReference type="Pfam" id="PF07662"/>
    </source>
</evidence>
<evidence type="ECO:0000256" key="1">
    <source>
        <dbReference type="SAM" id="Phobius"/>
    </source>
</evidence>
<evidence type="ECO:0000313" key="4">
    <source>
        <dbReference type="Proteomes" id="UP000762676"/>
    </source>
</evidence>
<dbReference type="InterPro" id="IPR008276">
    <property type="entry name" value="C_nuclsd_transpt"/>
</dbReference>
<dbReference type="AlphaFoldDB" id="A0AAV4JSP7"/>
<organism evidence="3 4">
    <name type="scientific">Elysia marginata</name>
    <dbReference type="NCBI Taxonomy" id="1093978"/>
    <lineage>
        <taxon>Eukaryota</taxon>
        <taxon>Metazoa</taxon>
        <taxon>Spiralia</taxon>
        <taxon>Lophotrochozoa</taxon>
        <taxon>Mollusca</taxon>
        <taxon>Gastropoda</taxon>
        <taxon>Heterobranchia</taxon>
        <taxon>Euthyneura</taxon>
        <taxon>Panpulmonata</taxon>
        <taxon>Sacoglossa</taxon>
        <taxon>Placobranchoidea</taxon>
        <taxon>Plakobranchidae</taxon>
        <taxon>Elysia</taxon>
    </lineage>
</organism>
<keyword evidence="4" id="KW-1185">Reference proteome</keyword>
<feature type="domain" description="Concentrative nucleoside transporter C-terminal" evidence="2">
    <location>
        <begin position="5"/>
        <end position="219"/>
    </location>
</feature>
<dbReference type="GO" id="GO:0005415">
    <property type="term" value="F:nucleoside:sodium symporter activity"/>
    <property type="evidence" value="ECO:0007669"/>
    <property type="project" value="TreeGrafter"/>
</dbReference>
<feature type="transmembrane region" description="Helical" evidence="1">
    <location>
        <begin position="63"/>
        <end position="84"/>
    </location>
</feature>